<name>A0A1W0D9R7_9NEIS</name>
<organism evidence="1 2">
    <name type="scientific">Chromobacterium haemolyticum</name>
    <dbReference type="NCBI Taxonomy" id="394935"/>
    <lineage>
        <taxon>Bacteria</taxon>
        <taxon>Pseudomonadati</taxon>
        <taxon>Pseudomonadota</taxon>
        <taxon>Betaproteobacteria</taxon>
        <taxon>Neisseriales</taxon>
        <taxon>Chromobacteriaceae</taxon>
        <taxon>Chromobacterium</taxon>
    </lineage>
</organism>
<dbReference type="InterPro" id="IPR007446">
    <property type="entry name" value="PilP"/>
</dbReference>
<dbReference type="Gene3D" id="2.30.30.830">
    <property type="match status" value="1"/>
</dbReference>
<protein>
    <submittedName>
        <fullName evidence="1">Pilus assembly protein PilP</fullName>
    </submittedName>
</protein>
<comment type="caution">
    <text evidence="1">The sequence shown here is derived from an EMBL/GenBank/DDBJ whole genome shotgun (WGS) entry which is preliminary data.</text>
</comment>
<proteinExistence type="predicted"/>
<evidence type="ECO:0000313" key="1">
    <source>
        <dbReference type="EMBL" id="OQS43761.1"/>
    </source>
</evidence>
<accession>A0A1W0D9R7</accession>
<dbReference type="PIRSF" id="PIRSF016481">
    <property type="entry name" value="Pilus_assembly_PilP"/>
    <property type="match status" value="1"/>
</dbReference>
<gene>
    <name evidence="1" type="ORF">B0T45_03440</name>
</gene>
<dbReference type="RefSeq" id="WP_043635115.1">
    <property type="nucleotide sequence ID" value="NZ_JBBIGS010000012.1"/>
</dbReference>
<evidence type="ECO:0000313" key="2">
    <source>
        <dbReference type="Proteomes" id="UP000192721"/>
    </source>
</evidence>
<dbReference type="Pfam" id="PF04351">
    <property type="entry name" value="PilP"/>
    <property type="match status" value="1"/>
</dbReference>
<dbReference type="EMBL" id="MUKV01000002">
    <property type="protein sequence ID" value="OQS43761.1"/>
    <property type="molecule type" value="Genomic_DNA"/>
</dbReference>
<reference evidence="1 2" key="1">
    <citation type="submission" date="2017-02" db="EMBL/GenBank/DDBJ databases">
        <title>Chromobacterium haemolyticum H5244.</title>
        <authorList>
            <person name="Gulvik C.A."/>
        </authorList>
    </citation>
    <scope>NUCLEOTIDE SEQUENCE [LARGE SCALE GENOMIC DNA]</scope>
    <source>
        <strain evidence="1 2">H5244</strain>
    </source>
</reference>
<dbReference type="PROSITE" id="PS51257">
    <property type="entry name" value="PROKAR_LIPOPROTEIN"/>
    <property type="match status" value="1"/>
</dbReference>
<dbReference type="Proteomes" id="UP000192721">
    <property type="component" value="Unassembled WGS sequence"/>
</dbReference>
<sequence length="172" mass="19216">MTRTLACLLPLLLAACGSSDTDDLRQWMQTNTQGLRGQIEPLPQAQPYRPFAYQAFDLLDPFNSQKLAAAKNQNLANAPDMKRPREALENYDLDKLKIVGVIRRGGANYGLVRTPEGAIYRVQAGNFVGPNFGQIKKVGDTDIQLTETVEDLNGEWVQRNTSMYLDEQGQNK</sequence>
<dbReference type="AlphaFoldDB" id="A0A1W0D9R7"/>